<evidence type="ECO:0000256" key="2">
    <source>
        <dbReference type="SAM" id="MobiDB-lite"/>
    </source>
</evidence>
<organism evidence="3 4">
    <name type="scientific">Scheffersomyces spartinae</name>
    <dbReference type="NCBI Taxonomy" id="45513"/>
    <lineage>
        <taxon>Eukaryota</taxon>
        <taxon>Fungi</taxon>
        <taxon>Dikarya</taxon>
        <taxon>Ascomycota</taxon>
        <taxon>Saccharomycotina</taxon>
        <taxon>Pichiomycetes</taxon>
        <taxon>Debaryomycetaceae</taxon>
        <taxon>Scheffersomyces</taxon>
    </lineage>
</organism>
<dbReference type="EMBL" id="JAHMUF010000014">
    <property type="protein sequence ID" value="KAG7193017.1"/>
    <property type="molecule type" value="Genomic_DNA"/>
</dbReference>
<dbReference type="GO" id="GO:1904262">
    <property type="term" value="P:negative regulation of TORC1 signaling"/>
    <property type="evidence" value="ECO:0007669"/>
    <property type="project" value="TreeGrafter"/>
</dbReference>
<comment type="similarity">
    <text evidence="1">Belongs to the NPR2 family.</text>
</comment>
<feature type="compositionally biased region" description="Polar residues" evidence="2">
    <location>
        <begin position="588"/>
        <end position="606"/>
    </location>
</feature>
<evidence type="ECO:0000313" key="3">
    <source>
        <dbReference type="EMBL" id="KAG7193017.1"/>
    </source>
</evidence>
<dbReference type="Pfam" id="PF06218">
    <property type="entry name" value="NPR2"/>
    <property type="match status" value="1"/>
</dbReference>
<dbReference type="GO" id="GO:0010508">
    <property type="term" value="P:positive regulation of autophagy"/>
    <property type="evidence" value="ECO:0007669"/>
    <property type="project" value="TreeGrafter"/>
</dbReference>
<feature type="region of interest" description="Disordered" evidence="2">
    <location>
        <begin position="584"/>
        <end position="611"/>
    </location>
</feature>
<comment type="caution">
    <text evidence="3">The sequence shown here is derived from an EMBL/GenBank/DDBJ whole genome shotgun (WGS) entry which is preliminary data.</text>
</comment>
<dbReference type="PANTHER" id="PTHR12991:SF10">
    <property type="entry name" value="GATOR COMPLEX PROTEIN NPRL2"/>
    <property type="match status" value="1"/>
</dbReference>
<protein>
    <submittedName>
        <fullName evidence="3">Nitrogen permease regulator 2</fullName>
    </submittedName>
</protein>
<dbReference type="GO" id="GO:0005096">
    <property type="term" value="F:GTPase activator activity"/>
    <property type="evidence" value="ECO:0007669"/>
    <property type="project" value="TreeGrafter"/>
</dbReference>
<feature type="compositionally biased region" description="Acidic residues" evidence="2">
    <location>
        <begin position="632"/>
        <end position="647"/>
    </location>
</feature>
<evidence type="ECO:0000313" key="4">
    <source>
        <dbReference type="Proteomes" id="UP000790833"/>
    </source>
</evidence>
<accession>A0A9P8AHQ5</accession>
<dbReference type="PANTHER" id="PTHR12991">
    <property type="entry name" value="NITROGEN PERMEASE REGULATOR 2/TUMOR SUPPRESSOR CANDIDATE 4"/>
    <property type="match status" value="1"/>
</dbReference>
<evidence type="ECO:0000256" key="1">
    <source>
        <dbReference type="ARBA" id="ARBA00008433"/>
    </source>
</evidence>
<dbReference type="AlphaFoldDB" id="A0A9P8AHQ5"/>
<gene>
    <name evidence="3" type="primary">NPR2</name>
    <name evidence="3" type="ORF">KQ657_001131</name>
</gene>
<dbReference type="GO" id="GO:1990130">
    <property type="term" value="C:GATOR1 complex"/>
    <property type="evidence" value="ECO:0007669"/>
    <property type="project" value="TreeGrafter"/>
</dbReference>
<proteinExistence type="inferred from homology"/>
<dbReference type="GeneID" id="66114505"/>
<feature type="region of interest" description="Disordered" evidence="2">
    <location>
        <begin position="632"/>
        <end position="656"/>
    </location>
</feature>
<name>A0A9P8AHQ5_9ASCO</name>
<dbReference type="OrthoDB" id="338854at2759"/>
<keyword evidence="4" id="KW-1185">Reference proteome</keyword>
<dbReference type="RefSeq" id="XP_043048566.1">
    <property type="nucleotide sequence ID" value="XM_043191934.1"/>
</dbReference>
<dbReference type="InterPro" id="IPR009348">
    <property type="entry name" value="NPR2-like"/>
</dbReference>
<dbReference type="Proteomes" id="UP000790833">
    <property type="component" value="Unassembled WGS sequence"/>
</dbReference>
<sequence>MDHSDGFFPIVAVFYAVFHPTEGTKIVYQVPENSIKTKTSNKYKNADKGKQSVDNSDEFIEDNDTSHLEGDHDDFDVGGENDSTKGLFNFDTVKNYIIPKSQLCNKLISVQIGKYKVMGYPVNIENTDYSRNSFNFNFCFVFDCNSDTTPYESAIERMGKMFRVLEEQLFVLSKLDKEYIYFKNRSMISPLTSTGTSPGVSTPNGNEVGVEYFFNPEGNLDHLSTPGHKKTKNISLSSIESLINQIYQDLNTYSECCIPIDLANSVDIKLFPIFPPPVNIKAQHVPIATVKLNLLVDSTWDPTMVKILPYIDGINSIKRISELADADYILTKQCIQHFMHYECLEILDIFQFTNIYAPTNFIGKFLKLLGMAEECQAYVVADSSNSLSKLPLTSFNGYSSLKSNSVPRRDTNDTHPALNGIKSTSMTLNSTQAPLLRKVSASYALESPSKSFMHSARGPSLGAGSNIKMENGSKKATISVPSKTTLFYLYRSLNQQLTLRDWYFHHQKLLVNVDIRRFINFGVSRGIIYRVHSYPILNSIIKSIENDGDDSIEALIHQVQHVKRVSFTSPERIRKEIKDQIIQERNDSGTTNIHNNRSLGQGSSTHFGDHESAYNSVDHTLDYSDWSEVVTEESDSEDSWIESSDGEGYDHESSRKEQEMIDLLKLVKGFQPYDSVCSHLHKSRAEVREMLEALGASSEINA</sequence>
<dbReference type="GO" id="GO:0005774">
    <property type="term" value="C:vacuolar membrane"/>
    <property type="evidence" value="ECO:0007669"/>
    <property type="project" value="TreeGrafter"/>
</dbReference>
<reference evidence="3" key="1">
    <citation type="submission" date="2021-03" db="EMBL/GenBank/DDBJ databases">
        <authorList>
            <person name="Palmer J.M."/>
        </authorList>
    </citation>
    <scope>NUCLEOTIDE SEQUENCE</scope>
    <source>
        <strain evidence="3">ARV_011</strain>
    </source>
</reference>